<comment type="caution">
    <text evidence="3">The sequence shown here is derived from an EMBL/GenBank/DDBJ whole genome shotgun (WGS) entry which is preliminary data.</text>
</comment>
<keyword evidence="4" id="KW-1185">Reference proteome</keyword>
<dbReference type="Proteomes" id="UP000711996">
    <property type="component" value="Unassembled WGS sequence"/>
</dbReference>
<name>A0A9P5EX29_COLSI</name>
<evidence type="ECO:0000256" key="1">
    <source>
        <dbReference type="SAM" id="MobiDB-lite"/>
    </source>
</evidence>
<dbReference type="Gene3D" id="1.25.40.10">
    <property type="entry name" value="Tetratricopeptide repeat domain"/>
    <property type="match status" value="1"/>
</dbReference>
<organism evidence="3 4">
    <name type="scientific">Colletotrichum siamense</name>
    <name type="common">Anthracnose fungus</name>
    <dbReference type="NCBI Taxonomy" id="690259"/>
    <lineage>
        <taxon>Eukaryota</taxon>
        <taxon>Fungi</taxon>
        <taxon>Dikarya</taxon>
        <taxon>Ascomycota</taxon>
        <taxon>Pezizomycotina</taxon>
        <taxon>Sordariomycetes</taxon>
        <taxon>Hypocreomycetidae</taxon>
        <taxon>Glomerellales</taxon>
        <taxon>Glomerellaceae</taxon>
        <taxon>Colletotrichum</taxon>
        <taxon>Colletotrichum gloeosporioides species complex</taxon>
    </lineage>
</organism>
<evidence type="ECO:0000313" key="3">
    <source>
        <dbReference type="EMBL" id="KAF4861996.1"/>
    </source>
</evidence>
<feature type="region of interest" description="Disordered" evidence="1">
    <location>
        <begin position="169"/>
        <end position="221"/>
    </location>
</feature>
<dbReference type="Pfam" id="PF12770">
    <property type="entry name" value="CHAT"/>
    <property type="match status" value="1"/>
</dbReference>
<dbReference type="InterPro" id="IPR024983">
    <property type="entry name" value="CHAT_dom"/>
</dbReference>
<proteinExistence type="predicted"/>
<evidence type="ECO:0000313" key="4">
    <source>
        <dbReference type="Proteomes" id="UP000711996"/>
    </source>
</evidence>
<feature type="compositionally biased region" description="Basic and acidic residues" evidence="1">
    <location>
        <begin position="202"/>
        <end position="220"/>
    </location>
</feature>
<dbReference type="SUPFAM" id="SSF48452">
    <property type="entry name" value="TPR-like"/>
    <property type="match status" value="1"/>
</dbReference>
<dbReference type="EMBL" id="QPMT01000009">
    <property type="protein sequence ID" value="KAF4861996.1"/>
    <property type="molecule type" value="Genomic_DNA"/>
</dbReference>
<feature type="compositionally biased region" description="Acidic residues" evidence="1">
    <location>
        <begin position="174"/>
        <end position="201"/>
    </location>
</feature>
<accession>A0A9P5EX29</accession>
<protein>
    <recommendedName>
        <fullName evidence="2">CHAT domain-containing protein</fullName>
    </recommendedName>
</protein>
<feature type="domain" description="CHAT" evidence="2">
    <location>
        <begin position="959"/>
        <end position="1215"/>
    </location>
</feature>
<dbReference type="OrthoDB" id="9991317at2759"/>
<reference evidence="3" key="1">
    <citation type="submission" date="2019-06" db="EMBL/GenBank/DDBJ databases">
        <authorList>
            <person name="Gan P."/>
            <person name="Shirasu K."/>
        </authorList>
    </citation>
    <scope>NUCLEOTIDE SEQUENCE [LARGE SCALE GENOMIC DNA]</scope>
    <source>
        <strain evidence="3">CAD2</strain>
    </source>
</reference>
<gene>
    <name evidence="3" type="ORF">CGCSCA2_v003964</name>
</gene>
<sequence>MSVPRGQPGQVIREQPYQPQEIIRARPTGFDCNSPRAPYLKFTLGPGQLTRLVVRIWSHDQGRADTTSSSNPYADSNTWFALGIIHDAEEPDLYEFQRNVRASFDIRCHTHEWNLGVPLGDDEEMDDVQAWIESLAFMEGGEIGIFPLARYPGWTNLVWRMEVEVYSNLTNDDNKDDDNKDDDNKDDDNKDDDNKDDDNKDDDNKDDDKDKDETIAHDAPAHSSSVVKLELDETVHVLRQLNDLANQLADLQVRDSEPISDGLISKVSAIPGSFHPMQLRKLDMVAKTLAMRSRATSNVTDLDNAIFIEKQALTEMTPAWGQVFETSLKFVADMAWERYRLSHSLPHLRESILHTTRILESISSNAPRREQHCGNLITSLDKWLDESEKAPGQVDVVAVTRMALSGVLESDSCYHEVLHMLASGLFFEFKRNNKLPDLDEAIAVARMAIEAAPLHHLKRVENLKNIGFGLRHRFNYTHQVSDIDESILHSRNALEIALAGLERDFFIQHLVQGLKVRFNLVGALVDLEKAIDIMEDLVSSLGENDPRNARRLNVLGSMYLSKFARTQALADIENSIRIVRKMVNLTPSNDKSRPDRLLNLGTQLNNRARLTKNVDDLNEAINLGHEALSISSLNHENRCGYLNNVGNLLAERFLVTNHLADLDQCIEYLNECIDTAPAEHEGVSQWLLNLGARLDLRFSTTGQVSDRDQARGYLRAVLGSEQADIATRIYAAYHLLPKVYMDQDKHEAFQDAKTAVDLIPISAPLSLQPEDKQFFLARVVGIACEAAAIALNDGQSPVTAIELLETGRGVLASFFHDRRTDLSLLEAKHPELARSFIELRADLDKPTYRDAFEDIESFDDPLSLYKLPETDQRHKASTKMAVLLEDIRAQPGFDRFLFSATGRQMQDAAEDGPIVIINISSRRCDALIIEQSRIHAFELPKLTKDDVLRRADDVRSFKTLMWLWDSVVGPVLDHLGFSKHCVDDNWPHIVWIPTGPLVRFPLHAAGYHLAPGHRTAMDRVMSSYSSSVKAIMISRQQRYRESGSDIVLIGMGETPGLPHSNLRYATTEINVVRGVFNSTSLNCVQPTSVKKDVLAALETCRIFHFAGHGESNRRDPLKSHILLDDWMTQPLTTASLIEKNLASSPPFLAYLSACKTSENSNQDLVDENIHLTSAFQLSGFRHVVGTLWEVDDELSSEMARLTYEFLITKGISDASVSGGLHFATKKLRDIWAASVIADLKQREKADKVRDAVHDDEQEGDTSHHGEDLRSMRDIRRTEIMLPLWVPYIHYGP</sequence>
<evidence type="ECO:0000259" key="2">
    <source>
        <dbReference type="Pfam" id="PF12770"/>
    </source>
</evidence>
<dbReference type="InterPro" id="IPR011990">
    <property type="entry name" value="TPR-like_helical_dom_sf"/>
</dbReference>
<feature type="region of interest" description="Disordered" evidence="1">
    <location>
        <begin position="1246"/>
        <end position="1268"/>
    </location>
</feature>